<dbReference type="AlphaFoldDB" id="A0A947GK96"/>
<gene>
    <name evidence="2" type="ORF">IXB50_00175</name>
</gene>
<proteinExistence type="predicted"/>
<evidence type="ECO:0008006" key="4">
    <source>
        <dbReference type="Google" id="ProtNLM"/>
    </source>
</evidence>
<keyword evidence="1" id="KW-0812">Transmembrane</keyword>
<dbReference type="SUPFAM" id="SSF51445">
    <property type="entry name" value="(Trans)glycosidases"/>
    <property type="match status" value="1"/>
</dbReference>
<organism evidence="2 3">
    <name type="scientific">Leptothoe spongobia TAU-MAC 1115</name>
    <dbReference type="NCBI Taxonomy" id="1967444"/>
    <lineage>
        <taxon>Bacteria</taxon>
        <taxon>Bacillati</taxon>
        <taxon>Cyanobacteriota</taxon>
        <taxon>Cyanophyceae</taxon>
        <taxon>Nodosilineales</taxon>
        <taxon>Cymatolegaceae</taxon>
        <taxon>Leptothoe</taxon>
        <taxon>Leptothoe spongobia</taxon>
    </lineage>
</organism>
<feature type="transmembrane region" description="Helical" evidence="1">
    <location>
        <begin position="12"/>
        <end position="31"/>
    </location>
</feature>
<dbReference type="EMBL" id="JADOES010000001">
    <property type="protein sequence ID" value="MBT9313841.1"/>
    <property type="molecule type" value="Genomic_DNA"/>
</dbReference>
<dbReference type="PANTHER" id="PTHR43405">
    <property type="entry name" value="GLYCOSYL HYDROLASE DIGH"/>
    <property type="match status" value="1"/>
</dbReference>
<dbReference type="Proteomes" id="UP000717364">
    <property type="component" value="Unassembled WGS sequence"/>
</dbReference>
<evidence type="ECO:0000256" key="1">
    <source>
        <dbReference type="SAM" id="Phobius"/>
    </source>
</evidence>
<keyword evidence="1" id="KW-0472">Membrane</keyword>
<dbReference type="Gene3D" id="3.20.20.80">
    <property type="entry name" value="Glycosidases"/>
    <property type="match status" value="1"/>
</dbReference>
<comment type="caution">
    <text evidence="2">The sequence shown here is derived from an EMBL/GenBank/DDBJ whole genome shotgun (WGS) entry which is preliminary data.</text>
</comment>
<name>A0A947GK96_9CYAN</name>
<evidence type="ECO:0000313" key="3">
    <source>
        <dbReference type="Proteomes" id="UP000717364"/>
    </source>
</evidence>
<keyword evidence="1" id="KW-1133">Transmembrane helix</keyword>
<protein>
    <recommendedName>
        <fullName evidence="4">Glycosyl hydrolase-like 10 domain-containing protein</fullName>
    </recommendedName>
</protein>
<reference evidence="2" key="1">
    <citation type="submission" date="2020-11" db="EMBL/GenBank/DDBJ databases">
        <authorList>
            <person name="Konstantinou D."/>
            <person name="Gkelis S."/>
            <person name="Popin R."/>
            <person name="Fewer D."/>
            <person name="Sivonen K."/>
        </authorList>
    </citation>
    <scope>NUCLEOTIDE SEQUENCE</scope>
    <source>
        <strain evidence="2">TAU-MAC 1115</strain>
    </source>
</reference>
<reference evidence="2" key="2">
    <citation type="journal article" date="2021" name="Mar. Drugs">
        <title>Genome Reduction and Secondary Metabolism of the Marine Sponge-Associated Cyanobacterium Leptothoe.</title>
        <authorList>
            <person name="Konstantinou D."/>
            <person name="Popin R.V."/>
            <person name="Fewer D.P."/>
            <person name="Sivonen K."/>
            <person name="Gkelis S."/>
        </authorList>
    </citation>
    <scope>NUCLEOTIDE SEQUENCE</scope>
    <source>
        <strain evidence="2">TAU-MAC 1115</strain>
    </source>
</reference>
<evidence type="ECO:0000313" key="2">
    <source>
        <dbReference type="EMBL" id="MBT9313841.1"/>
    </source>
</evidence>
<accession>A0A947GK96</accession>
<dbReference type="PANTHER" id="PTHR43405:SF1">
    <property type="entry name" value="GLYCOSYL HYDROLASE DIGH"/>
    <property type="match status" value="1"/>
</dbReference>
<keyword evidence="3" id="KW-1185">Reference proteome</keyword>
<sequence length="506" mass="57142">MGNLRHLSRSHCLLRGILVRGVLSLLGVALIHRPMPGFAQLGDLNQHCQLSQVEVDAKESVRQQAANGDALAIAQYGDLLKRHAELLRTCRRRQWPRQQATWIRLYPCDLRPGVLDALMDRIVNLGYTEVYVEAFYNGQVLLPQRDNQTAWPSVVQQRGYEDRDLLADAIAAGHKRGLKVQAWMFTMNFGYSYGQRRDRQQVLARNGRGETTSVFASRGGSNNPEEIFIDPYNYQAQSDYLRMLQLVLQRKPDGVLFDYIRYPRGTGSNSVVGQVGDLWIYGSAAQNSLMQRALNNKGRELIRQFLNRGYLVDGDLDRVDQTFPNEVEPLWQSRQQSGSTSDVPASVRRPALQLELWRLSVAHAVQGVIDFLNTAAQPVKQQNIPVGAVFFPTANQPVGTQGYDSRLQHWNRFPKSISWHPMAYSICGNTSCIVQDVQMVLRQNNVSNVRPALAGVWGKAINNRPSLEAQMAALQRAAPNINSVSHFAYSWQDPEFDRVRKFCALP</sequence>
<dbReference type="InterPro" id="IPR052177">
    <property type="entry name" value="Divisome_Glycosyl_Hydrolase"/>
</dbReference>
<dbReference type="InterPro" id="IPR017853">
    <property type="entry name" value="GH"/>
</dbReference>